<keyword evidence="3" id="KW-1185">Reference proteome</keyword>
<dbReference type="RefSeq" id="WP_101073980.1">
    <property type="nucleotide sequence ID" value="NZ_PISP01000004.1"/>
</dbReference>
<organism evidence="2 3">
    <name type="scientific">Rhodohalobacter barkolensis</name>
    <dbReference type="NCBI Taxonomy" id="2053187"/>
    <lineage>
        <taxon>Bacteria</taxon>
        <taxon>Pseudomonadati</taxon>
        <taxon>Balneolota</taxon>
        <taxon>Balneolia</taxon>
        <taxon>Balneolales</taxon>
        <taxon>Balneolaceae</taxon>
        <taxon>Rhodohalobacter</taxon>
    </lineage>
</organism>
<dbReference type="InterPro" id="IPR002737">
    <property type="entry name" value="MEMO1_fam"/>
</dbReference>
<evidence type="ECO:0000256" key="1">
    <source>
        <dbReference type="ARBA" id="ARBA00006315"/>
    </source>
</evidence>
<name>A0A2N0VFF2_9BACT</name>
<reference evidence="2 3" key="1">
    <citation type="submission" date="2017-11" db="EMBL/GenBank/DDBJ databases">
        <title>Rhodohalobacter 15182 sp. nov., isolated from a salt lake.</title>
        <authorList>
            <person name="Han S."/>
        </authorList>
    </citation>
    <scope>NUCLEOTIDE SEQUENCE [LARGE SCALE GENOMIC DNA]</scope>
    <source>
        <strain evidence="2 3">15182</strain>
    </source>
</reference>
<dbReference type="Pfam" id="PF01875">
    <property type="entry name" value="Memo"/>
    <property type="match status" value="1"/>
</dbReference>
<dbReference type="OrthoDB" id="9771412at2"/>
<dbReference type="NCBIfam" id="TIGR04336">
    <property type="entry name" value="AmmeMemoSam_B"/>
    <property type="match status" value="1"/>
</dbReference>
<dbReference type="EMBL" id="PISP01000004">
    <property type="protein sequence ID" value="PKD42927.1"/>
    <property type="molecule type" value="Genomic_DNA"/>
</dbReference>
<dbReference type="Gene3D" id="3.40.830.10">
    <property type="entry name" value="LigB-like"/>
    <property type="match status" value="1"/>
</dbReference>
<dbReference type="CDD" id="cd07361">
    <property type="entry name" value="MEMO_like"/>
    <property type="match status" value="1"/>
</dbReference>
<comment type="caution">
    <text evidence="2">The sequence shown here is derived from an EMBL/GenBank/DDBJ whole genome shotgun (WGS) entry which is preliminary data.</text>
</comment>
<dbReference type="Proteomes" id="UP000233398">
    <property type="component" value="Unassembled WGS sequence"/>
</dbReference>
<sequence>MNDTLLFDSLTSPIPGIRRDINIIPIKDDGRDLLYFHDVMGYASPNFALDNQIQTILSLINDRTSIQEISKLSNGNVSTDELLEFIQMLDQNRILDTKHFKLFSNKIEKQFENKSVRKPALSGQSYPAETEELNEYLESIFKNSSTVHNGSPKALYAPHIDLRVGLNQYSEAFSVLNSVKPKRVVILATSHYSGYFPKVYQETPFIGSGKDFELPHRTFKTDQTYLEQLDNIDSADSGFTMADRAHRIEHSIEIHLLLASHIWQHNFEIVPILVGSLDELLYHNSGDLAGKVQNFTQTLNSLDDDDTFYLISGDLSHVGKKFGDQTGANLMKKEIQSIDQNFMNASVNADSSQILDNLSSHYDSSRICGFPPLYTFLNAFTDLKGKKINYNWWDEDHTESAVSFGSVLYHKI</sequence>
<proteinExistence type="inferred from homology"/>
<dbReference type="AlphaFoldDB" id="A0A2N0VFF2"/>
<accession>A0A2N0VFF2</accession>
<dbReference type="PANTHER" id="PTHR11060">
    <property type="entry name" value="PROTEIN MEMO1"/>
    <property type="match status" value="1"/>
</dbReference>
<evidence type="ECO:0000313" key="3">
    <source>
        <dbReference type="Proteomes" id="UP000233398"/>
    </source>
</evidence>
<comment type="similarity">
    <text evidence="1">Belongs to the MEMO1 family.</text>
</comment>
<dbReference type="PANTHER" id="PTHR11060:SF0">
    <property type="entry name" value="PROTEIN MEMO1"/>
    <property type="match status" value="1"/>
</dbReference>
<protein>
    <submittedName>
        <fullName evidence="2">AmmeMemoRadiSam system protein B</fullName>
    </submittedName>
</protein>
<gene>
    <name evidence="2" type="primary">amrB</name>
    <name evidence="2" type="ORF">CWD77_12820</name>
</gene>
<evidence type="ECO:0000313" key="2">
    <source>
        <dbReference type="EMBL" id="PKD42927.1"/>
    </source>
</evidence>